<dbReference type="EMBL" id="LAZR01000239">
    <property type="protein sequence ID" value="KKN79955.1"/>
    <property type="molecule type" value="Genomic_DNA"/>
</dbReference>
<dbReference type="Gene3D" id="1.10.260.40">
    <property type="entry name" value="lambda repressor-like DNA-binding domains"/>
    <property type="match status" value="1"/>
</dbReference>
<evidence type="ECO:0000313" key="2">
    <source>
        <dbReference type="EMBL" id="KKN79955.1"/>
    </source>
</evidence>
<dbReference type="InterPro" id="IPR001387">
    <property type="entry name" value="Cro/C1-type_HTH"/>
</dbReference>
<protein>
    <recommendedName>
        <fullName evidence="1">HTH cro/C1-type domain-containing protein</fullName>
    </recommendedName>
</protein>
<sequence length="78" mass="8423">MLRTAPASHGAELLLSVIKETFDGVAISAAAYLEIHTSQISHLISGRKRPSLELAVHLQRAINIPCPTWLEPPRGATV</sequence>
<evidence type="ECO:0000259" key="1">
    <source>
        <dbReference type="PROSITE" id="PS50943"/>
    </source>
</evidence>
<dbReference type="InterPro" id="IPR010982">
    <property type="entry name" value="Lambda_DNA-bd_dom_sf"/>
</dbReference>
<dbReference type="GO" id="GO:0003677">
    <property type="term" value="F:DNA binding"/>
    <property type="evidence" value="ECO:0007669"/>
    <property type="project" value="InterPro"/>
</dbReference>
<dbReference type="SUPFAM" id="SSF47413">
    <property type="entry name" value="lambda repressor-like DNA-binding domains"/>
    <property type="match status" value="1"/>
</dbReference>
<accession>A0A0F9TFF6</accession>
<feature type="domain" description="HTH cro/C1-type" evidence="1">
    <location>
        <begin position="30"/>
        <end position="70"/>
    </location>
</feature>
<dbReference type="AlphaFoldDB" id="A0A0F9TFF6"/>
<organism evidence="2">
    <name type="scientific">marine sediment metagenome</name>
    <dbReference type="NCBI Taxonomy" id="412755"/>
    <lineage>
        <taxon>unclassified sequences</taxon>
        <taxon>metagenomes</taxon>
        <taxon>ecological metagenomes</taxon>
    </lineage>
</organism>
<comment type="caution">
    <text evidence="2">The sequence shown here is derived from an EMBL/GenBank/DDBJ whole genome shotgun (WGS) entry which is preliminary data.</text>
</comment>
<dbReference type="CDD" id="cd00093">
    <property type="entry name" value="HTH_XRE"/>
    <property type="match status" value="1"/>
</dbReference>
<name>A0A0F9TFF6_9ZZZZ</name>
<dbReference type="PROSITE" id="PS50943">
    <property type="entry name" value="HTH_CROC1"/>
    <property type="match status" value="1"/>
</dbReference>
<gene>
    <name evidence="2" type="ORF">LCGC14_0334630</name>
</gene>
<reference evidence="2" key="1">
    <citation type="journal article" date="2015" name="Nature">
        <title>Complex archaea that bridge the gap between prokaryotes and eukaryotes.</title>
        <authorList>
            <person name="Spang A."/>
            <person name="Saw J.H."/>
            <person name="Jorgensen S.L."/>
            <person name="Zaremba-Niedzwiedzka K."/>
            <person name="Martijn J."/>
            <person name="Lind A.E."/>
            <person name="van Eijk R."/>
            <person name="Schleper C."/>
            <person name="Guy L."/>
            <person name="Ettema T.J."/>
        </authorList>
    </citation>
    <scope>NUCLEOTIDE SEQUENCE</scope>
</reference>
<proteinExistence type="predicted"/>